<feature type="domain" description="DUSP" evidence="1">
    <location>
        <begin position="4"/>
        <end position="99"/>
    </location>
</feature>
<comment type="caution">
    <text evidence="2">The sequence shown here is derived from an EMBL/GenBank/DDBJ whole genome shotgun (WGS) entry which is preliminary data.</text>
</comment>
<sequence>MDNPPLETQREMYKELENEKTLVAGEEVYLISAQWLQRFKRGTESTCGPINNRQFLINDKLSLERKREKIDYEIITKDMWETLHSWYQGGPTIKLQVVNTDTGPKVILSELKLKCYFNSFKPKEITTNEYVKGKDLREQVMKMFAVPFNEETRLRDYYQYEFRNEIKDENELRKYNLINGQAIYLEKKSNGKWCSEKENNDIFGDFYPWLL</sequence>
<dbReference type="Gene3D" id="3.10.20.90">
    <property type="entry name" value="Phosphatidylinositol 3-kinase Catalytic Subunit, Chain A, domain 1"/>
    <property type="match status" value="1"/>
</dbReference>
<dbReference type="EMBL" id="JAPFFF010000004">
    <property type="protein sequence ID" value="KAK8893077.1"/>
    <property type="molecule type" value="Genomic_DNA"/>
</dbReference>
<proteinExistence type="predicted"/>
<organism evidence="2 3">
    <name type="scientific">Tritrichomonas musculus</name>
    <dbReference type="NCBI Taxonomy" id="1915356"/>
    <lineage>
        <taxon>Eukaryota</taxon>
        <taxon>Metamonada</taxon>
        <taxon>Parabasalia</taxon>
        <taxon>Tritrichomonadida</taxon>
        <taxon>Tritrichomonadidae</taxon>
        <taxon>Tritrichomonas</taxon>
    </lineage>
</organism>
<dbReference type="InterPro" id="IPR035927">
    <property type="entry name" value="DUSP-like_sf"/>
</dbReference>
<accession>A0ABR2KPM4</accession>
<protein>
    <recommendedName>
        <fullName evidence="1">DUSP domain-containing protein</fullName>
    </recommendedName>
</protein>
<dbReference type="SMART" id="SM00695">
    <property type="entry name" value="DUSP"/>
    <property type="match status" value="1"/>
</dbReference>
<dbReference type="SUPFAM" id="SSF143791">
    <property type="entry name" value="DUSP-like"/>
    <property type="match status" value="1"/>
</dbReference>
<evidence type="ECO:0000259" key="1">
    <source>
        <dbReference type="PROSITE" id="PS51283"/>
    </source>
</evidence>
<evidence type="ECO:0000313" key="2">
    <source>
        <dbReference type="EMBL" id="KAK8893077.1"/>
    </source>
</evidence>
<dbReference type="PROSITE" id="PS51283">
    <property type="entry name" value="DUSP"/>
    <property type="match status" value="1"/>
</dbReference>
<name>A0ABR2KPM4_9EUKA</name>
<keyword evidence="3" id="KW-1185">Reference proteome</keyword>
<dbReference type="Pfam" id="PF06337">
    <property type="entry name" value="DUSP"/>
    <property type="match status" value="1"/>
</dbReference>
<dbReference type="InterPro" id="IPR006615">
    <property type="entry name" value="Pept_C19_DUSP"/>
</dbReference>
<gene>
    <name evidence="2" type="ORF">M9Y10_030340</name>
</gene>
<dbReference type="Proteomes" id="UP001470230">
    <property type="component" value="Unassembled WGS sequence"/>
</dbReference>
<evidence type="ECO:0000313" key="3">
    <source>
        <dbReference type="Proteomes" id="UP001470230"/>
    </source>
</evidence>
<reference evidence="2 3" key="1">
    <citation type="submission" date="2024-04" db="EMBL/GenBank/DDBJ databases">
        <title>Tritrichomonas musculus Genome.</title>
        <authorList>
            <person name="Alves-Ferreira E."/>
            <person name="Grigg M."/>
            <person name="Lorenzi H."/>
            <person name="Galac M."/>
        </authorList>
    </citation>
    <scope>NUCLEOTIDE SEQUENCE [LARGE SCALE GENOMIC DNA]</scope>
    <source>
        <strain evidence="2 3">EAF2021</strain>
    </source>
</reference>
<dbReference type="Gene3D" id="3.30.2230.10">
    <property type="entry name" value="DUSP-like"/>
    <property type="match status" value="1"/>
</dbReference>